<keyword evidence="6" id="KW-1185">Reference proteome</keyword>
<organism evidence="5 6">
    <name type="scientific">Amanita muscaria (strain Koide BX008)</name>
    <dbReference type="NCBI Taxonomy" id="946122"/>
    <lineage>
        <taxon>Eukaryota</taxon>
        <taxon>Fungi</taxon>
        <taxon>Dikarya</taxon>
        <taxon>Basidiomycota</taxon>
        <taxon>Agaricomycotina</taxon>
        <taxon>Agaricomycetes</taxon>
        <taxon>Agaricomycetidae</taxon>
        <taxon>Agaricales</taxon>
        <taxon>Pluteineae</taxon>
        <taxon>Amanitaceae</taxon>
        <taxon>Amanita</taxon>
    </lineage>
</organism>
<dbReference type="PIRSF" id="PIRSF001221">
    <property type="entry name" value="Amidase_fungi"/>
    <property type="match status" value="1"/>
</dbReference>
<dbReference type="PANTHER" id="PTHR46072:SF10">
    <property type="entry name" value="ACETAMIDASE"/>
    <property type="match status" value="1"/>
</dbReference>
<keyword evidence="2" id="KW-0378">Hydrolase</keyword>
<gene>
    <name evidence="5" type="ORF">M378DRAFT_180084</name>
</gene>
<dbReference type="PANTHER" id="PTHR46072">
    <property type="entry name" value="AMIDASE-RELATED-RELATED"/>
    <property type="match status" value="1"/>
</dbReference>
<evidence type="ECO:0000256" key="3">
    <source>
        <dbReference type="PIRSR" id="PIRSR001221-1"/>
    </source>
</evidence>
<dbReference type="InterPro" id="IPR023631">
    <property type="entry name" value="Amidase_dom"/>
</dbReference>
<comment type="similarity">
    <text evidence="1">Belongs to the amidase family.</text>
</comment>
<dbReference type="STRING" id="946122.A0A0C2SEL6"/>
<dbReference type="Gene3D" id="3.90.1300.10">
    <property type="entry name" value="Amidase signature (AS) domain"/>
    <property type="match status" value="1"/>
</dbReference>
<dbReference type="InterPro" id="IPR036928">
    <property type="entry name" value="AS_sf"/>
</dbReference>
<reference evidence="5 6" key="1">
    <citation type="submission" date="2014-04" db="EMBL/GenBank/DDBJ databases">
        <title>Evolutionary Origins and Diversification of the Mycorrhizal Mutualists.</title>
        <authorList>
            <consortium name="DOE Joint Genome Institute"/>
            <consortium name="Mycorrhizal Genomics Consortium"/>
            <person name="Kohler A."/>
            <person name="Kuo A."/>
            <person name="Nagy L.G."/>
            <person name="Floudas D."/>
            <person name="Copeland A."/>
            <person name="Barry K.W."/>
            <person name="Cichocki N."/>
            <person name="Veneault-Fourrey C."/>
            <person name="LaButti K."/>
            <person name="Lindquist E.A."/>
            <person name="Lipzen A."/>
            <person name="Lundell T."/>
            <person name="Morin E."/>
            <person name="Murat C."/>
            <person name="Riley R."/>
            <person name="Ohm R."/>
            <person name="Sun H."/>
            <person name="Tunlid A."/>
            <person name="Henrissat B."/>
            <person name="Grigoriev I.V."/>
            <person name="Hibbett D.S."/>
            <person name="Martin F."/>
        </authorList>
    </citation>
    <scope>NUCLEOTIDE SEQUENCE [LARGE SCALE GENOMIC DNA]</scope>
    <source>
        <strain evidence="5 6">Koide BX008</strain>
    </source>
</reference>
<evidence type="ECO:0000256" key="1">
    <source>
        <dbReference type="ARBA" id="ARBA00009199"/>
    </source>
</evidence>
<evidence type="ECO:0000313" key="6">
    <source>
        <dbReference type="Proteomes" id="UP000054549"/>
    </source>
</evidence>
<feature type="active site" description="Charge relay system" evidence="3">
    <location>
        <position position="204"/>
    </location>
</feature>
<sequence length="618" mass="67922">MIFSFSAFAHQRACAWKQRERQSQIASLPAEHSEPLSLSEQKFHALSIAQLVSQCRSGIISPPEVMLAYSKKALRAHRATNCISDFMFNKALAIPSVANWVPGVDPDNSISDSDMGSERSLMGVPVSIKDTIDIVGHDSTISFSRNVNKPAAKSSSIVRLLQDSGALILAKTTVPTGLLSIETYSDLFGQTTNPYSRAHTPGGSTGGGAALLACGGSKVEIGTDLAGSARIPAHFCGLWSLKGSFGRFPSWGSASSLPGAEGVPILAAPMAGSLEDLSEFWKRVIMAKPWLYDHTCIPMLWKDINLQDEGRKLKWGVIWEDGTIPPTPATRRALSMVITALKRQGHEVVDFNPPDVYHGLKLGYRLLFGDGDSEHIEPHRPAITGQQIRETLLPSETLNASAMSVLNLLALPRLLKTFLARLTRNTPNWFRRLFGGGDHITADFYHIMQSRSVYEERQNIHAREEYRAAWHEKWISEGIDFVLTVPHAFPALRHNASEKTTLMSAGYTFIFSLLDYTAGILPVTFVDRASDALPTEFFSSEQYLNMNSVARLAYTAYDAEDMHGLPLGVQVVGKRLEEEKVLEGMKIIEAALAKQGHIFVPGNLPTSSAWTDSSNRLF</sequence>
<dbReference type="GO" id="GO:0016787">
    <property type="term" value="F:hydrolase activity"/>
    <property type="evidence" value="ECO:0007669"/>
    <property type="project" value="UniProtKB-KW"/>
</dbReference>
<feature type="domain" description="Amidase" evidence="4">
    <location>
        <begin position="64"/>
        <end position="582"/>
    </location>
</feature>
<evidence type="ECO:0000313" key="5">
    <source>
        <dbReference type="EMBL" id="KIL61485.1"/>
    </source>
</evidence>
<feature type="active site" description="Charge relay system" evidence="3">
    <location>
        <position position="129"/>
    </location>
</feature>
<dbReference type="AlphaFoldDB" id="A0A0C2SEL6"/>
<evidence type="ECO:0000256" key="2">
    <source>
        <dbReference type="ARBA" id="ARBA00022801"/>
    </source>
</evidence>
<dbReference type="InParanoid" id="A0A0C2SEL6"/>
<proteinExistence type="inferred from homology"/>
<dbReference type="Proteomes" id="UP000054549">
    <property type="component" value="Unassembled WGS sequence"/>
</dbReference>
<dbReference type="Pfam" id="PF01425">
    <property type="entry name" value="Amidase"/>
    <property type="match status" value="1"/>
</dbReference>
<evidence type="ECO:0000259" key="4">
    <source>
        <dbReference type="Pfam" id="PF01425"/>
    </source>
</evidence>
<feature type="active site" description="Acyl-ester intermediate" evidence="3">
    <location>
        <position position="228"/>
    </location>
</feature>
<dbReference type="OrthoDB" id="6428749at2759"/>
<dbReference type="EMBL" id="KN818284">
    <property type="protein sequence ID" value="KIL61485.1"/>
    <property type="molecule type" value="Genomic_DNA"/>
</dbReference>
<dbReference type="SUPFAM" id="SSF75304">
    <property type="entry name" value="Amidase signature (AS) enzymes"/>
    <property type="match status" value="1"/>
</dbReference>
<accession>A0A0C2SEL6</accession>
<protein>
    <recommendedName>
        <fullName evidence="4">Amidase domain-containing protein</fullName>
    </recommendedName>
</protein>
<name>A0A0C2SEL6_AMAMK</name>
<dbReference type="HOGENOM" id="CLU_009600_9_3_1"/>